<feature type="active site" evidence="1">
    <location>
        <position position="276"/>
    </location>
</feature>
<dbReference type="Gene3D" id="1.10.3290.10">
    <property type="entry name" value="Fido-like domain"/>
    <property type="match status" value="1"/>
</dbReference>
<dbReference type="InterPro" id="IPR036390">
    <property type="entry name" value="WH_DNA-bd_sf"/>
</dbReference>
<feature type="binding site" evidence="2">
    <location>
        <begin position="280"/>
        <end position="287"/>
    </location>
    <ligand>
        <name>ATP</name>
        <dbReference type="ChEBI" id="CHEBI:30616"/>
    </ligand>
</feature>
<keyword evidence="2" id="KW-0067">ATP-binding</keyword>
<dbReference type="Pfam" id="PF02661">
    <property type="entry name" value="Fic"/>
    <property type="match status" value="1"/>
</dbReference>
<protein>
    <recommendedName>
        <fullName evidence="3">Fido domain-containing protein</fullName>
    </recommendedName>
</protein>
<evidence type="ECO:0000313" key="5">
    <source>
        <dbReference type="Proteomes" id="UP000229730"/>
    </source>
</evidence>
<dbReference type="InterPro" id="IPR036597">
    <property type="entry name" value="Fido-like_dom_sf"/>
</dbReference>
<evidence type="ECO:0000259" key="3">
    <source>
        <dbReference type="PROSITE" id="PS51459"/>
    </source>
</evidence>
<name>A0A2G4YNS4_9PROT</name>
<feature type="domain" description="Fido" evidence="3">
    <location>
        <begin position="187"/>
        <end position="341"/>
    </location>
</feature>
<reference evidence="4 5" key="1">
    <citation type="submission" date="2017-10" db="EMBL/GenBank/DDBJ databases">
        <title>Frigbacter circumglobatus gen. nov. sp. nov., isolated from sediment cultured in situ.</title>
        <authorList>
            <person name="Zhao Z."/>
        </authorList>
    </citation>
    <scope>NUCLEOTIDE SEQUENCE [LARGE SCALE GENOMIC DNA]</scope>
    <source>
        <strain evidence="4 5">ZYL</strain>
    </source>
</reference>
<evidence type="ECO:0000256" key="1">
    <source>
        <dbReference type="PIRSR" id="PIRSR640198-1"/>
    </source>
</evidence>
<dbReference type="PANTHER" id="PTHR13504">
    <property type="entry name" value="FIDO DOMAIN-CONTAINING PROTEIN DDB_G0283145"/>
    <property type="match status" value="1"/>
</dbReference>
<dbReference type="InParanoid" id="A0A2G4YNS4"/>
<evidence type="ECO:0000256" key="2">
    <source>
        <dbReference type="PIRSR" id="PIRSR640198-2"/>
    </source>
</evidence>
<dbReference type="PANTHER" id="PTHR13504:SF38">
    <property type="entry name" value="FIDO DOMAIN-CONTAINING PROTEIN"/>
    <property type="match status" value="1"/>
</dbReference>
<dbReference type="SUPFAM" id="SSF140931">
    <property type="entry name" value="Fic-like"/>
    <property type="match status" value="1"/>
</dbReference>
<accession>A0A2G4YNS4</accession>
<dbReference type="PROSITE" id="PS51459">
    <property type="entry name" value="FIDO"/>
    <property type="match status" value="1"/>
</dbReference>
<dbReference type="AlphaFoldDB" id="A0A2G4YNS4"/>
<organism evidence="4 5">
    <name type="scientific">Paremcibacter congregatus</name>
    <dbReference type="NCBI Taxonomy" id="2043170"/>
    <lineage>
        <taxon>Bacteria</taxon>
        <taxon>Pseudomonadati</taxon>
        <taxon>Pseudomonadota</taxon>
        <taxon>Alphaproteobacteria</taxon>
        <taxon>Emcibacterales</taxon>
        <taxon>Emcibacteraceae</taxon>
        <taxon>Paremcibacter</taxon>
    </lineage>
</organism>
<gene>
    <name evidence="4" type="ORF">CRD36_14245</name>
</gene>
<proteinExistence type="predicted"/>
<keyword evidence="5" id="KW-1185">Reference proteome</keyword>
<dbReference type="InterPro" id="IPR040198">
    <property type="entry name" value="Fido_containing"/>
</dbReference>
<dbReference type="SUPFAM" id="SSF46785">
    <property type="entry name" value="Winged helix' DNA-binding domain"/>
    <property type="match status" value="1"/>
</dbReference>
<comment type="caution">
    <text evidence="4">The sequence shown here is derived from an EMBL/GenBank/DDBJ whole genome shotgun (WGS) entry which is preliminary data.</text>
</comment>
<evidence type="ECO:0000313" key="4">
    <source>
        <dbReference type="EMBL" id="PHZ83968.1"/>
    </source>
</evidence>
<keyword evidence="2" id="KW-0547">Nucleotide-binding</keyword>
<sequence>MEKFIKIEKPNHTEYDFSTLVDNLYQSKGFSGLMEKVHSPEYLYWSKIKRKDWLPEEMEAEEFWAHVKAYRQINFNDTPILDDGDLIFRWFHLSRYAPFLHEIDLHMGGHLMGQNHITDNEKLEYVSRGLMEEAIASSQLEGAHTTRVVAKKMLIEGRAPQDKAEHMILNNYKTMKAIEQEFCKKDLSLDMLNELHVMITQNTLPKDAQGVFRTDEDKIVISPKGDDQITYICPKIAFVEQELPRLIAFANDQDLSDFIHPVIKAIMLHFWLAILHPYMDGNGRLARVLFYWYLLKHDYWAFAYLPISEMIKKSPGQYSQAYVYSEQDDNDLTYFIDYNIRKIKQARDTFSQYIARKKKDKEVENQIVRSHHDFNKRQLKLLVHFYQNPGERTNVSAQSKIHQVTRVPAAQDLKKLQTSGYLTSQKQGKLVYYYPTAKVKDLFREDTALKT</sequence>
<dbReference type="EMBL" id="PDEM01000029">
    <property type="protein sequence ID" value="PHZ83968.1"/>
    <property type="molecule type" value="Genomic_DNA"/>
</dbReference>
<dbReference type="OrthoDB" id="9813719at2"/>
<dbReference type="GO" id="GO:0005524">
    <property type="term" value="F:ATP binding"/>
    <property type="evidence" value="ECO:0007669"/>
    <property type="project" value="UniProtKB-KW"/>
</dbReference>
<dbReference type="InterPro" id="IPR003812">
    <property type="entry name" value="Fido"/>
</dbReference>
<dbReference type="Proteomes" id="UP000229730">
    <property type="component" value="Unassembled WGS sequence"/>
</dbReference>